<proteinExistence type="inferred from homology"/>
<dbReference type="Pfam" id="PF03018">
    <property type="entry name" value="Dirigent"/>
    <property type="match status" value="1"/>
</dbReference>
<protein>
    <recommendedName>
        <fullName evidence="4">Dirigent protein</fullName>
    </recommendedName>
</protein>
<dbReference type="EMBL" id="KI392588">
    <property type="protein sequence ID" value="ERN13408.1"/>
    <property type="molecule type" value="Genomic_DNA"/>
</dbReference>
<keyword evidence="3 4" id="KW-0964">Secreted</keyword>
<keyword evidence="6" id="KW-1185">Reference proteome</keyword>
<feature type="signal peptide" evidence="4">
    <location>
        <begin position="1"/>
        <end position="26"/>
    </location>
</feature>
<evidence type="ECO:0000313" key="6">
    <source>
        <dbReference type="Proteomes" id="UP000017836"/>
    </source>
</evidence>
<keyword evidence="4" id="KW-0732">Signal</keyword>
<dbReference type="GO" id="GO:0048046">
    <property type="term" value="C:apoplast"/>
    <property type="evidence" value="ECO:0007669"/>
    <property type="project" value="UniProtKB-SubCell"/>
</dbReference>
<dbReference type="Gramene" id="ERN13408">
    <property type="protein sequence ID" value="ERN13408"/>
    <property type="gene ID" value="AMTR_s00041p00179870"/>
</dbReference>
<keyword evidence="4" id="KW-0052">Apoplast</keyword>
<evidence type="ECO:0000313" key="5">
    <source>
        <dbReference type="EMBL" id="ERN13408.1"/>
    </source>
</evidence>
<dbReference type="eggNOG" id="ENOG502QRR3">
    <property type="taxonomic scope" value="Eukaryota"/>
</dbReference>
<dbReference type="Gene3D" id="2.40.480.10">
    <property type="entry name" value="Allene oxide cyclase-like"/>
    <property type="match status" value="1"/>
</dbReference>
<dbReference type="InterPro" id="IPR004265">
    <property type="entry name" value="Dirigent"/>
</dbReference>
<dbReference type="PANTHER" id="PTHR21495">
    <property type="entry name" value="NUCLEOPORIN-RELATED"/>
    <property type="match status" value="1"/>
</dbReference>
<gene>
    <name evidence="5" type="ORF">AMTR_s00041p00179870</name>
</gene>
<evidence type="ECO:0000256" key="2">
    <source>
        <dbReference type="ARBA" id="ARBA00011738"/>
    </source>
</evidence>
<comment type="function">
    <text evidence="4">Dirigent proteins impart stereoselectivity on the phenoxy radical-coupling reaction, yielding optically active lignans from two molecules of coniferyl alcohol in the biosynthesis of lignans, flavonolignans, and alkaloids and thus plays a central role in plant secondary metabolism.</text>
</comment>
<dbReference type="GO" id="GO:0009699">
    <property type="term" value="P:phenylpropanoid biosynthetic process"/>
    <property type="evidence" value="ECO:0007669"/>
    <property type="project" value="UniProtKB-ARBA"/>
</dbReference>
<dbReference type="AlphaFoldDB" id="W1PYK5"/>
<comment type="subunit">
    <text evidence="2 4">Homodimer.</text>
</comment>
<accession>W1PYK5</accession>
<feature type="chain" id="PRO_5008194098" description="Dirigent protein" evidence="4">
    <location>
        <begin position="27"/>
        <end position="181"/>
    </location>
</feature>
<dbReference type="OrthoDB" id="1864232at2759"/>
<dbReference type="HOGENOM" id="CLU_087111_2_0_1"/>
<name>W1PYK5_AMBTC</name>
<organism evidence="5 6">
    <name type="scientific">Amborella trichopoda</name>
    <dbReference type="NCBI Taxonomy" id="13333"/>
    <lineage>
        <taxon>Eukaryota</taxon>
        <taxon>Viridiplantae</taxon>
        <taxon>Streptophyta</taxon>
        <taxon>Embryophyta</taxon>
        <taxon>Tracheophyta</taxon>
        <taxon>Spermatophyta</taxon>
        <taxon>Magnoliopsida</taxon>
        <taxon>Amborellales</taxon>
        <taxon>Amborellaceae</taxon>
        <taxon>Amborella</taxon>
    </lineage>
</organism>
<evidence type="ECO:0000256" key="3">
    <source>
        <dbReference type="ARBA" id="ARBA00022525"/>
    </source>
</evidence>
<dbReference type="KEGG" id="atr:18441653"/>
<dbReference type="Proteomes" id="UP000017836">
    <property type="component" value="Unassembled WGS sequence"/>
</dbReference>
<comment type="similarity">
    <text evidence="1 4">Belongs to the plant dirigent protein family.</text>
</comment>
<sequence length="181" mass="19648">MRENTALATGMVSLLLLFSSMPICQAKLRLGEPKVSCIEFYLHDLLVAEKPTAVIVAEANMAKASPTLFGEVVVVDNPLTKGLVLTSKVIGKAQGLHAYSSQSELSLIEAMNFVFTDVKFNSSTLTVMGRNPVLHKVRELSIIGGSGAFRLACGYILKQTYSVDLTTQNAVVHYNVTVLHY</sequence>
<dbReference type="InterPro" id="IPR044859">
    <property type="entry name" value="Allene_oxi_cyc_Dirigent"/>
</dbReference>
<dbReference type="OMA" id="FIWASTG"/>
<evidence type="ECO:0000256" key="4">
    <source>
        <dbReference type="RuleBase" id="RU363099"/>
    </source>
</evidence>
<evidence type="ECO:0000256" key="1">
    <source>
        <dbReference type="ARBA" id="ARBA00010746"/>
    </source>
</evidence>
<comment type="subcellular location">
    <subcellularLocation>
        <location evidence="4">Secreted</location>
        <location evidence="4">Extracellular space</location>
        <location evidence="4">Apoplast</location>
    </subcellularLocation>
</comment>
<reference evidence="6" key="1">
    <citation type="journal article" date="2013" name="Science">
        <title>The Amborella genome and the evolution of flowering plants.</title>
        <authorList>
            <consortium name="Amborella Genome Project"/>
        </authorList>
    </citation>
    <scope>NUCLEOTIDE SEQUENCE [LARGE SCALE GENOMIC DNA]</scope>
</reference>